<sequence>MLLTIFTTCAPFDGDRAKIQQDAISSWFNIEPTPEILIMGGREEGVKEFAEEKDITVLDVEYNELDAPLLNSIFSVARQHAHNDILCFSDSD</sequence>
<accession>X0W517</accession>
<evidence type="ECO:0000313" key="1">
    <source>
        <dbReference type="EMBL" id="GAG07811.1"/>
    </source>
</evidence>
<name>X0W517_9ZZZZ</name>
<comment type="caution">
    <text evidence="1">The sequence shown here is derived from an EMBL/GenBank/DDBJ whole genome shotgun (WGS) entry which is preliminary data.</text>
</comment>
<proteinExistence type="predicted"/>
<reference evidence="1" key="1">
    <citation type="journal article" date="2014" name="Front. Microbiol.">
        <title>High frequency of phylogenetically diverse reductive dehalogenase-homologous genes in deep subseafloor sedimentary metagenomes.</title>
        <authorList>
            <person name="Kawai M."/>
            <person name="Futagami T."/>
            <person name="Toyoda A."/>
            <person name="Takaki Y."/>
            <person name="Nishi S."/>
            <person name="Hori S."/>
            <person name="Arai W."/>
            <person name="Tsubouchi T."/>
            <person name="Morono Y."/>
            <person name="Uchiyama I."/>
            <person name="Ito T."/>
            <person name="Fujiyama A."/>
            <person name="Inagaki F."/>
            <person name="Takami H."/>
        </authorList>
    </citation>
    <scope>NUCLEOTIDE SEQUENCE</scope>
    <source>
        <strain evidence="1">Expedition CK06-06</strain>
    </source>
</reference>
<feature type="non-terminal residue" evidence="1">
    <location>
        <position position="92"/>
    </location>
</feature>
<evidence type="ECO:0008006" key="2">
    <source>
        <dbReference type="Google" id="ProtNLM"/>
    </source>
</evidence>
<protein>
    <recommendedName>
        <fullName evidence="2">Glycosyltransferase 2-like domain-containing protein</fullName>
    </recommendedName>
</protein>
<gene>
    <name evidence="1" type="ORF">S01H1_46420</name>
</gene>
<organism evidence="1">
    <name type="scientific">marine sediment metagenome</name>
    <dbReference type="NCBI Taxonomy" id="412755"/>
    <lineage>
        <taxon>unclassified sequences</taxon>
        <taxon>metagenomes</taxon>
        <taxon>ecological metagenomes</taxon>
    </lineage>
</organism>
<dbReference type="EMBL" id="BARS01029725">
    <property type="protein sequence ID" value="GAG07811.1"/>
    <property type="molecule type" value="Genomic_DNA"/>
</dbReference>
<dbReference type="AlphaFoldDB" id="X0W517"/>